<dbReference type="Pfam" id="PF23733">
    <property type="entry name" value="GRXCR1-2_C"/>
    <property type="match status" value="1"/>
</dbReference>
<gene>
    <name evidence="1" type="ORF">Adt_21038</name>
</gene>
<dbReference type="InterPro" id="IPR036249">
    <property type="entry name" value="Thioredoxin-like_sf"/>
</dbReference>
<organism evidence="1 2">
    <name type="scientific">Abeliophyllum distichum</name>
    <dbReference type="NCBI Taxonomy" id="126358"/>
    <lineage>
        <taxon>Eukaryota</taxon>
        <taxon>Viridiplantae</taxon>
        <taxon>Streptophyta</taxon>
        <taxon>Embryophyta</taxon>
        <taxon>Tracheophyta</taxon>
        <taxon>Spermatophyta</taxon>
        <taxon>Magnoliopsida</taxon>
        <taxon>eudicotyledons</taxon>
        <taxon>Gunneridae</taxon>
        <taxon>Pentapetalae</taxon>
        <taxon>asterids</taxon>
        <taxon>lamiids</taxon>
        <taxon>Lamiales</taxon>
        <taxon>Oleaceae</taxon>
        <taxon>Forsythieae</taxon>
        <taxon>Abeliophyllum</taxon>
    </lineage>
</organism>
<evidence type="ECO:0000313" key="2">
    <source>
        <dbReference type="Proteomes" id="UP001604336"/>
    </source>
</evidence>
<dbReference type="PROSITE" id="PS51354">
    <property type="entry name" value="GLUTAREDOXIN_2"/>
    <property type="match status" value="1"/>
</dbReference>
<dbReference type="Gene3D" id="3.40.30.10">
    <property type="entry name" value="Glutaredoxin"/>
    <property type="match status" value="1"/>
</dbReference>
<accession>A0ABD1SYA7</accession>
<dbReference type="Proteomes" id="UP001604336">
    <property type="component" value="Unassembled WGS sequence"/>
</dbReference>
<name>A0ABD1SYA7_9LAMI</name>
<reference evidence="2" key="1">
    <citation type="submission" date="2024-07" db="EMBL/GenBank/DDBJ databases">
        <title>Two chromosome-level genome assemblies of Korean endemic species Abeliophyllum distichum and Forsythia ovata (Oleaceae).</title>
        <authorList>
            <person name="Jang H."/>
        </authorList>
    </citation>
    <scope>NUCLEOTIDE SEQUENCE [LARGE SCALE GENOMIC DNA]</scope>
</reference>
<proteinExistence type="predicted"/>
<keyword evidence="2" id="KW-1185">Reference proteome</keyword>
<evidence type="ECO:0000313" key="1">
    <source>
        <dbReference type="EMBL" id="KAL2505417.1"/>
    </source>
</evidence>
<comment type="caution">
    <text evidence="1">The sequence shown here is derived from an EMBL/GenBank/DDBJ whole genome shotgun (WGS) entry which is preliminary data.</text>
</comment>
<dbReference type="EMBL" id="JBFOLK010000006">
    <property type="protein sequence ID" value="KAL2505417.1"/>
    <property type="molecule type" value="Genomic_DNA"/>
</dbReference>
<dbReference type="AlphaFoldDB" id="A0ABD1SYA7"/>
<dbReference type="PANTHER" id="PTHR45669:SF18">
    <property type="entry name" value="GLUTAREDOXIN FAMILY PROTEIN"/>
    <property type="match status" value="1"/>
</dbReference>
<protein>
    <submittedName>
        <fullName evidence="1">Glutaredoxin family protein</fullName>
    </submittedName>
</protein>
<dbReference type="SUPFAM" id="SSF52833">
    <property type="entry name" value="Thioredoxin-like"/>
    <property type="match status" value="1"/>
</dbReference>
<sequence>MDLSYTNELKDALKGNAIVLPQVFIRGKYIGGAEEIKQLNETGALDKLVEGFPLTGLGFVCESCGDARFVPRPPCDGSRKVYEDEQGKLRRCSSCNENRLIRCTACCL</sequence>
<dbReference type="PANTHER" id="PTHR45669">
    <property type="entry name" value="GLUTAREDOXIN DOMAIN-CONTAINING CYSTEINE-RICH PROTEIN CG12206-RELATED"/>
    <property type="match status" value="1"/>
</dbReference>